<dbReference type="OrthoDB" id="420651at2"/>
<accession>A0A547P6V2</accession>
<dbReference type="PANTHER" id="PTHR42951">
    <property type="entry name" value="METALLO-BETA-LACTAMASE DOMAIN-CONTAINING"/>
    <property type="match status" value="1"/>
</dbReference>
<organism evidence="4 5">
    <name type="scientific">Erythrobacter insulae</name>
    <dbReference type="NCBI Taxonomy" id="2584124"/>
    <lineage>
        <taxon>Bacteria</taxon>
        <taxon>Pseudomonadati</taxon>
        <taxon>Pseudomonadota</taxon>
        <taxon>Alphaproteobacteria</taxon>
        <taxon>Sphingomonadales</taxon>
        <taxon>Erythrobacteraceae</taxon>
        <taxon>Erythrobacter/Porphyrobacter group</taxon>
        <taxon>Erythrobacter</taxon>
    </lineage>
</organism>
<feature type="domain" description="Metallo-beta-lactamase" evidence="3">
    <location>
        <begin position="46"/>
        <end position="228"/>
    </location>
</feature>
<keyword evidence="4" id="KW-0378">Hydrolase</keyword>
<dbReference type="InterPro" id="IPR001279">
    <property type="entry name" value="Metallo-B-lactamas"/>
</dbReference>
<dbReference type="CDD" id="cd16282">
    <property type="entry name" value="metallo-hydrolase-like_MBL-fold"/>
    <property type="match status" value="1"/>
</dbReference>
<comment type="similarity">
    <text evidence="1">Belongs to the metallo-beta-lactamase superfamily. Class-B beta-lactamase family.</text>
</comment>
<dbReference type="Proteomes" id="UP000316343">
    <property type="component" value="Unassembled WGS sequence"/>
</dbReference>
<evidence type="ECO:0000313" key="5">
    <source>
        <dbReference type="Proteomes" id="UP000316343"/>
    </source>
</evidence>
<dbReference type="RefSeq" id="WP_142789150.1">
    <property type="nucleotide sequence ID" value="NZ_VHJK01000002.1"/>
</dbReference>
<gene>
    <name evidence="4" type="ORF">FGU71_12660</name>
</gene>
<proteinExistence type="inferred from homology"/>
<dbReference type="SUPFAM" id="SSF56281">
    <property type="entry name" value="Metallo-hydrolase/oxidoreductase"/>
    <property type="match status" value="1"/>
</dbReference>
<dbReference type="GO" id="GO:0017001">
    <property type="term" value="P:antibiotic catabolic process"/>
    <property type="evidence" value="ECO:0007669"/>
    <property type="project" value="UniProtKB-ARBA"/>
</dbReference>
<keyword evidence="5" id="KW-1185">Reference proteome</keyword>
<feature type="chain" id="PRO_5021825003" evidence="2">
    <location>
        <begin position="24"/>
        <end position="295"/>
    </location>
</feature>
<feature type="signal peptide" evidence="2">
    <location>
        <begin position="1"/>
        <end position="23"/>
    </location>
</feature>
<sequence>MNRIAAFALVSATLMAAPTSAQRSMDDVEIKTEQVAPGVAVLYGAGGNIGLSFGDDATVLIDDQFAPLSGKIEAAVAGIGATPVKYVVNTHWHGDHTGGNEHFGKTGATIFAHDNVRVRMSTEQTRGTRVTAPSPKEALPVVTYAQGMRFHLNGDTINLMFLGGGHTDGDSVVIWEEKNVIHMGDLYFKIPGYPFIDVASGGDVYNAMRSLDLVIAMIDDETKVIPGHGTMSNKPELIAYRAMIGEAVSRVETLHSEGKSLEETVAAKPLAGFDRGEGFVSADAFVGAIWNSIEG</sequence>
<evidence type="ECO:0000259" key="3">
    <source>
        <dbReference type="SMART" id="SM00849"/>
    </source>
</evidence>
<dbReference type="Pfam" id="PF00753">
    <property type="entry name" value="Lactamase_B"/>
    <property type="match status" value="1"/>
</dbReference>
<dbReference type="Gene3D" id="3.60.15.10">
    <property type="entry name" value="Ribonuclease Z/Hydroxyacylglutathione hydrolase-like"/>
    <property type="match status" value="1"/>
</dbReference>
<dbReference type="InterPro" id="IPR050855">
    <property type="entry name" value="NDM-1-like"/>
</dbReference>
<protein>
    <submittedName>
        <fullName evidence="4">MBL fold metallo-hydrolase</fullName>
    </submittedName>
</protein>
<evidence type="ECO:0000313" key="4">
    <source>
        <dbReference type="EMBL" id="TRD09860.1"/>
    </source>
</evidence>
<dbReference type="InterPro" id="IPR036866">
    <property type="entry name" value="RibonucZ/Hydroxyglut_hydro"/>
</dbReference>
<comment type="caution">
    <text evidence="4">The sequence shown here is derived from an EMBL/GenBank/DDBJ whole genome shotgun (WGS) entry which is preliminary data.</text>
</comment>
<evidence type="ECO:0000256" key="1">
    <source>
        <dbReference type="ARBA" id="ARBA00005250"/>
    </source>
</evidence>
<dbReference type="AlphaFoldDB" id="A0A547P6V2"/>
<dbReference type="GO" id="GO:0016787">
    <property type="term" value="F:hydrolase activity"/>
    <property type="evidence" value="ECO:0007669"/>
    <property type="project" value="UniProtKB-KW"/>
</dbReference>
<keyword evidence="2" id="KW-0732">Signal</keyword>
<dbReference type="PANTHER" id="PTHR42951:SF4">
    <property type="entry name" value="ACYL-COENZYME A THIOESTERASE MBLAC2"/>
    <property type="match status" value="1"/>
</dbReference>
<dbReference type="SMART" id="SM00849">
    <property type="entry name" value="Lactamase_B"/>
    <property type="match status" value="1"/>
</dbReference>
<reference evidence="4 5" key="1">
    <citation type="submission" date="2019-06" db="EMBL/GenBank/DDBJ databases">
        <title>Erythrobacter insulae sp. nov., isolated from a tidal flat.</title>
        <authorList>
            <person name="Yoon J.-H."/>
        </authorList>
    </citation>
    <scope>NUCLEOTIDE SEQUENCE [LARGE SCALE GENOMIC DNA]</scope>
    <source>
        <strain evidence="4 5">JBTF-M21</strain>
    </source>
</reference>
<dbReference type="EMBL" id="VHJK01000002">
    <property type="protein sequence ID" value="TRD09860.1"/>
    <property type="molecule type" value="Genomic_DNA"/>
</dbReference>
<evidence type="ECO:0000256" key="2">
    <source>
        <dbReference type="SAM" id="SignalP"/>
    </source>
</evidence>
<name>A0A547P6V2_9SPHN</name>